<comment type="caution">
    <text evidence="2">The sequence shown here is derived from an EMBL/GenBank/DDBJ whole genome shotgun (WGS) entry which is preliminary data.</text>
</comment>
<organism evidence="2 3">
    <name type="scientific">Acer saccharum</name>
    <name type="common">Sugar maple</name>
    <dbReference type="NCBI Taxonomy" id="4024"/>
    <lineage>
        <taxon>Eukaryota</taxon>
        <taxon>Viridiplantae</taxon>
        <taxon>Streptophyta</taxon>
        <taxon>Embryophyta</taxon>
        <taxon>Tracheophyta</taxon>
        <taxon>Spermatophyta</taxon>
        <taxon>Magnoliopsida</taxon>
        <taxon>eudicotyledons</taxon>
        <taxon>Gunneridae</taxon>
        <taxon>Pentapetalae</taxon>
        <taxon>rosids</taxon>
        <taxon>malvids</taxon>
        <taxon>Sapindales</taxon>
        <taxon>Sapindaceae</taxon>
        <taxon>Hippocastanoideae</taxon>
        <taxon>Acereae</taxon>
        <taxon>Acer</taxon>
    </lineage>
</organism>
<name>A0AA39SR48_ACESA</name>
<feature type="domain" description="AIR12 DOMON" evidence="1">
    <location>
        <begin position="3"/>
        <end position="78"/>
    </location>
</feature>
<keyword evidence="3" id="KW-1185">Reference proteome</keyword>
<protein>
    <recommendedName>
        <fullName evidence="1">AIR12 DOMON domain-containing protein</fullName>
    </recommendedName>
</protein>
<evidence type="ECO:0000313" key="2">
    <source>
        <dbReference type="EMBL" id="KAK0595565.1"/>
    </source>
</evidence>
<reference evidence="2" key="2">
    <citation type="submission" date="2023-06" db="EMBL/GenBank/DDBJ databases">
        <authorList>
            <person name="Swenson N.G."/>
            <person name="Wegrzyn J.L."/>
            <person name="Mcevoy S.L."/>
        </authorList>
    </citation>
    <scope>NUCLEOTIDE SEQUENCE</scope>
    <source>
        <strain evidence="2">NS2018</strain>
        <tissue evidence="2">Leaf</tissue>
    </source>
</reference>
<reference evidence="2" key="1">
    <citation type="journal article" date="2022" name="Plant J.">
        <title>Strategies of tolerance reflected in two North American maple genomes.</title>
        <authorList>
            <person name="McEvoy S.L."/>
            <person name="Sezen U.U."/>
            <person name="Trouern-Trend A."/>
            <person name="McMahon S.M."/>
            <person name="Schaberg P.G."/>
            <person name="Yang J."/>
            <person name="Wegrzyn J.L."/>
            <person name="Swenson N.G."/>
        </authorList>
    </citation>
    <scope>NUCLEOTIDE SEQUENCE</scope>
    <source>
        <strain evidence="2">NS2018</strain>
    </source>
</reference>
<dbReference type="Pfam" id="PF04526">
    <property type="entry name" value="DUF568"/>
    <property type="match status" value="1"/>
</dbReference>
<evidence type="ECO:0000259" key="1">
    <source>
        <dbReference type="Pfam" id="PF04526"/>
    </source>
</evidence>
<proteinExistence type="predicted"/>
<evidence type="ECO:0000313" key="3">
    <source>
        <dbReference type="Proteomes" id="UP001168877"/>
    </source>
</evidence>
<gene>
    <name evidence="2" type="ORF">LWI29_007941</name>
</gene>
<dbReference type="AlphaFoldDB" id="A0AA39SR48"/>
<dbReference type="EMBL" id="JAUESC010000004">
    <property type="protein sequence ID" value="KAK0595565.1"/>
    <property type="molecule type" value="Genomic_DNA"/>
</dbReference>
<dbReference type="Proteomes" id="UP001168877">
    <property type="component" value="Unassembled WGS sequence"/>
</dbReference>
<dbReference type="InterPro" id="IPR045265">
    <property type="entry name" value="AIR12_DOMON"/>
</dbReference>
<accession>A0AA39SR48</accession>
<sequence length="89" mass="10102">MVRAYTAPTYSTRLEEGSLSFLVQNILVEFANDEKIIYATFVLPKNVTTVNHVWQDGPFNDDNSLGIHALTAGNVRSLAIWIFFPDKLW</sequence>